<keyword evidence="2" id="KW-0540">Nuclease</keyword>
<dbReference type="InterPro" id="IPR011856">
    <property type="entry name" value="tRNA_endonuc-like_dom_sf"/>
</dbReference>
<protein>
    <submittedName>
        <fullName evidence="5">VRR-NUC domain-containing protein</fullName>
    </submittedName>
</protein>
<dbReference type="Pfam" id="PF08774">
    <property type="entry name" value="VRR_NUC"/>
    <property type="match status" value="1"/>
</dbReference>
<comment type="cofactor">
    <cofactor evidence="1">
        <name>Mg(2+)</name>
        <dbReference type="ChEBI" id="CHEBI:18420"/>
    </cofactor>
</comment>
<dbReference type="Proteomes" id="UP000464718">
    <property type="component" value="Chromosome i"/>
</dbReference>
<dbReference type="InterPro" id="IPR014883">
    <property type="entry name" value="VRR_NUC"/>
</dbReference>
<evidence type="ECO:0000256" key="3">
    <source>
        <dbReference type="ARBA" id="ARBA00022801"/>
    </source>
</evidence>
<evidence type="ECO:0000259" key="4">
    <source>
        <dbReference type="Pfam" id="PF08774"/>
    </source>
</evidence>
<dbReference type="GO" id="GO:0004518">
    <property type="term" value="F:nuclease activity"/>
    <property type="evidence" value="ECO:0007669"/>
    <property type="project" value="UniProtKB-KW"/>
</dbReference>
<evidence type="ECO:0000256" key="2">
    <source>
        <dbReference type="ARBA" id="ARBA00022722"/>
    </source>
</evidence>
<reference evidence="5" key="1">
    <citation type="journal article" date="2018" name="Genome Biol.">
        <title>SKESA: strategic k-mer extension for scrupulous assemblies.</title>
        <authorList>
            <person name="Souvorov A."/>
            <person name="Agarwala R."/>
            <person name="Lipman D.J."/>
        </authorList>
    </citation>
    <scope>NUCLEOTIDE SEQUENCE</scope>
    <source>
        <strain evidence="5">1930</strain>
    </source>
</reference>
<keyword evidence="3" id="KW-0378">Hydrolase</keyword>
<evidence type="ECO:0000313" key="5">
    <source>
        <dbReference type="EMBL" id="HAS6680324.1"/>
    </source>
</evidence>
<organism evidence="5">
    <name type="scientific">Vibrio parahaemolyticus</name>
    <dbReference type="NCBI Taxonomy" id="670"/>
    <lineage>
        <taxon>Bacteria</taxon>
        <taxon>Pseudomonadati</taxon>
        <taxon>Pseudomonadota</taxon>
        <taxon>Gammaproteobacteria</taxon>
        <taxon>Vibrionales</taxon>
        <taxon>Vibrionaceae</taxon>
        <taxon>Vibrio</taxon>
    </lineage>
</organism>
<dbReference type="EMBL" id="CP034298">
    <property type="protein sequence ID" value="QHH09800.1"/>
    <property type="molecule type" value="Genomic_DNA"/>
</dbReference>
<proteinExistence type="predicted"/>
<dbReference type="RefSeq" id="WP_114867667.1">
    <property type="nucleotide sequence ID" value="NZ_CP034298.1"/>
</dbReference>
<dbReference type="Proteomes" id="UP000856022">
    <property type="component" value="Unassembled WGS sequence"/>
</dbReference>
<gene>
    <name evidence="6" type="ORF">EHC69_10785</name>
    <name evidence="5" type="ORF">I7278_26555</name>
</gene>
<evidence type="ECO:0000313" key="7">
    <source>
        <dbReference type="Proteomes" id="UP000464718"/>
    </source>
</evidence>
<reference evidence="5" key="3">
    <citation type="submission" date="2019-12" db="EMBL/GenBank/DDBJ databases">
        <authorList>
            <consortium name="NCBI Pathogen Detection Project"/>
        </authorList>
    </citation>
    <scope>NUCLEOTIDE SEQUENCE</scope>
    <source>
        <strain evidence="5">1930</strain>
    </source>
</reference>
<dbReference type="GO" id="GO:0003676">
    <property type="term" value="F:nucleic acid binding"/>
    <property type="evidence" value="ECO:0007669"/>
    <property type="project" value="InterPro"/>
</dbReference>
<dbReference type="AlphaFoldDB" id="A0A7Z2MSE9"/>
<dbReference type="GO" id="GO:0016788">
    <property type="term" value="F:hydrolase activity, acting on ester bonds"/>
    <property type="evidence" value="ECO:0007669"/>
    <property type="project" value="InterPro"/>
</dbReference>
<evidence type="ECO:0000256" key="1">
    <source>
        <dbReference type="ARBA" id="ARBA00001946"/>
    </source>
</evidence>
<sequence length="183" mass="21318">MKFVLKETVFTYPRALLDTWKEGEKDWIPDSLFVPKDAYNQPNYHFGEYYALKKYLELGWQGTAFYALGDWELNNDKYTQGRAMVAKYIDPIRLAMFKSLRQGLTSGEPDLFLYKDDGSVLFVEVKKQADRISKPQLICMEQIKSVLGCDVAVTYLAEERQVYEPKSYELNVVSIPQAWVERN</sequence>
<accession>A0A7Z2MSE9</accession>
<name>A0A7Z2MSE9_VIBPH</name>
<reference evidence="6 7" key="2">
    <citation type="submission" date="2018-12" db="EMBL/GenBank/DDBJ databases">
        <title>Genomic insights into the evolutionary origins and pathogenicity of five Vibrio parahaemolyticus strains isolated from the shrimp with acute hepatopancreatic necrosis disease (AHPND).</title>
        <authorList>
            <person name="Yang Q."/>
            <person name="Dong X."/>
            <person name="Xie G."/>
            <person name="Fu S."/>
            <person name="Zou P."/>
            <person name="Sun J."/>
            <person name="Wang Y."/>
            <person name="Huang J."/>
        </authorList>
    </citation>
    <scope>NUCLEOTIDE SEQUENCE [LARGE SCALE GENOMIC DNA]</scope>
    <source>
        <strain evidence="6 7">20160303005-1</strain>
    </source>
</reference>
<dbReference type="EMBL" id="DACQKT010000041">
    <property type="protein sequence ID" value="HAS6680324.1"/>
    <property type="molecule type" value="Genomic_DNA"/>
</dbReference>
<dbReference type="Gene3D" id="3.40.1350.10">
    <property type="match status" value="1"/>
</dbReference>
<feature type="domain" description="VRR-NUC" evidence="4">
    <location>
        <begin position="101"/>
        <end position="154"/>
    </location>
</feature>
<evidence type="ECO:0000313" key="6">
    <source>
        <dbReference type="EMBL" id="QHH09800.1"/>
    </source>
</evidence>